<evidence type="ECO:0000313" key="5">
    <source>
        <dbReference type="Proteomes" id="UP001303373"/>
    </source>
</evidence>
<feature type="compositionally biased region" description="Polar residues" evidence="1">
    <location>
        <begin position="686"/>
        <end position="721"/>
    </location>
</feature>
<dbReference type="PANTHER" id="PTHR15696:SF36">
    <property type="entry name" value="NONSENSE-MEDIATED MRNA DECAY FACTOR"/>
    <property type="match status" value="1"/>
</dbReference>
<feature type="compositionally biased region" description="Low complexity" evidence="1">
    <location>
        <begin position="581"/>
        <end position="595"/>
    </location>
</feature>
<feature type="compositionally biased region" description="Low complexity" evidence="1">
    <location>
        <begin position="657"/>
        <end position="675"/>
    </location>
</feature>
<dbReference type="InterPro" id="IPR018834">
    <property type="entry name" value="DNA/RNA-bd_Est1-type"/>
</dbReference>
<evidence type="ECO:0000313" key="4">
    <source>
        <dbReference type="EMBL" id="WPH03534.1"/>
    </source>
</evidence>
<dbReference type="SUPFAM" id="SSF48452">
    <property type="entry name" value="TPR-like"/>
    <property type="match status" value="1"/>
</dbReference>
<dbReference type="EMBL" id="CP138589">
    <property type="protein sequence ID" value="WPH03534.1"/>
    <property type="molecule type" value="Genomic_DNA"/>
</dbReference>
<evidence type="ECO:0008006" key="6">
    <source>
        <dbReference type="Google" id="ProtNLM"/>
    </source>
</evidence>
<dbReference type="Proteomes" id="UP001303373">
    <property type="component" value="Chromosome 10"/>
</dbReference>
<dbReference type="Pfam" id="PF10373">
    <property type="entry name" value="EST1_DNA_bind"/>
    <property type="match status" value="1"/>
</dbReference>
<feature type="domain" description="DNA/RNA-binding" evidence="2">
    <location>
        <begin position="178"/>
        <end position="465"/>
    </location>
</feature>
<name>A0AAQ3M8U5_9PEZI</name>
<accession>A0AAQ3M8U5</accession>
<dbReference type="Pfam" id="PF10374">
    <property type="entry name" value="EST1"/>
    <property type="match status" value="1"/>
</dbReference>
<keyword evidence="5" id="KW-1185">Reference proteome</keyword>
<dbReference type="InterPro" id="IPR011990">
    <property type="entry name" value="TPR-like_helical_dom_sf"/>
</dbReference>
<evidence type="ECO:0000259" key="3">
    <source>
        <dbReference type="Pfam" id="PF10374"/>
    </source>
</evidence>
<dbReference type="AlphaFoldDB" id="A0AAQ3M8U5"/>
<evidence type="ECO:0000259" key="2">
    <source>
        <dbReference type="Pfam" id="PF10373"/>
    </source>
</evidence>
<gene>
    <name evidence="4" type="ORF">R9X50_00641400</name>
</gene>
<reference evidence="4 5" key="1">
    <citation type="submission" date="2023-11" db="EMBL/GenBank/DDBJ databases">
        <title>An acidophilic fungus is an integral part of prey digestion in a carnivorous sundew plant.</title>
        <authorList>
            <person name="Tsai I.J."/>
        </authorList>
    </citation>
    <scope>NUCLEOTIDE SEQUENCE [LARGE SCALE GENOMIC DNA]</scope>
    <source>
        <strain evidence="4">169a</strain>
    </source>
</reference>
<dbReference type="PANTHER" id="PTHR15696">
    <property type="entry name" value="SMG-7 SUPPRESSOR WITH MORPHOLOGICAL EFFECT ON GENITALIA PROTEIN 7"/>
    <property type="match status" value="1"/>
</dbReference>
<feature type="compositionally biased region" description="Polar residues" evidence="1">
    <location>
        <begin position="607"/>
        <end position="622"/>
    </location>
</feature>
<protein>
    <recommendedName>
        <fullName evidence="6">Telomerase activating protein Est1</fullName>
    </recommendedName>
</protein>
<proteinExistence type="predicted"/>
<dbReference type="Gene3D" id="1.25.40.10">
    <property type="entry name" value="Tetratricopeptide repeat domain"/>
    <property type="match status" value="1"/>
</dbReference>
<sequence length="812" mass="89700">MEDTLADQAEQNVQRVLNPDHSIEDLLHSLDNFRQVTQACIFADFNNAEKRGARLWQAHTESRKYIHRVLSGFRKQRNKPVETRHLSKLFLRFVKDAQVSYREYILKLSTNFGGIPELQAVAQQVKNDAVSESSLQSVSPELRAKVLAECHQTLIYLGDLSRYRASEKVDKTPDFGPAIGYYELACTLKPQSGMGHHQQAVVALEQRNHLRAIYHLYCAIVVDDPHPNAAHNLKLEFDKTNAAWDRGELIQKGPPNDPDASKKVLLGWFVRFQSLSFRGEHFNGFEELEREVLGKFNAEIQKNRLEASFMRMIKTNLAAQFYLGEKFQHDQAMNSQMAFLYLFRFNIKTFTVLLTIFYENTRLAAINIPVEDPEDLAKRLDQTSRRTLPALRLYSSWLLPMVTLLTGLSSDPFVSQAVEQMWSIYAKTIDLIAQAFPIWDLEELPQVNYLLEEDLSTLGFKPLINKKTNKVWYDKQTGLLKPRFSDACIRRVSVDDEMMSRVKDFLADGLYLANDDDSTPIKICGTRVTCNDREADPLVVPEKVFAVPAKKTAEKPKVLSYAAAAASARPARPSLVGPPTGASSSSGSRQAQLSRMVDDLVDDDDSNNPITPPQQHISTPAVMTNGEGSYHGLQDGTQDIAQLPGYGYPPKSYSKRPIAPRSPAAATSPSTLPTPKYSVPSGPTDRINSVSSFWKASPSQGMSTSPNFPTGLPTGTMTSPGQYPGRGHSRVNSGASAGSASQNIGDSWSSLEAGPRLPAANALSSIGLHEGRNSFTDSGMASPLLFGAGGGLWSTGPMDAYRNVSPPNGQGG</sequence>
<evidence type="ECO:0000256" key="1">
    <source>
        <dbReference type="SAM" id="MobiDB-lite"/>
    </source>
</evidence>
<dbReference type="InterPro" id="IPR019458">
    <property type="entry name" value="Est1-like_N"/>
</dbReference>
<dbReference type="InterPro" id="IPR045153">
    <property type="entry name" value="Est1/Ebs1-like"/>
</dbReference>
<feature type="region of interest" description="Disordered" evidence="1">
    <location>
        <begin position="569"/>
        <end position="749"/>
    </location>
</feature>
<organism evidence="4 5">
    <name type="scientific">Acrodontium crateriforme</name>
    <dbReference type="NCBI Taxonomy" id="150365"/>
    <lineage>
        <taxon>Eukaryota</taxon>
        <taxon>Fungi</taxon>
        <taxon>Dikarya</taxon>
        <taxon>Ascomycota</taxon>
        <taxon>Pezizomycotina</taxon>
        <taxon>Dothideomycetes</taxon>
        <taxon>Dothideomycetidae</taxon>
        <taxon>Mycosphaerellales</taxon>
        <taxon>Teratosphaeriaceae</taxon>
        <taxon>Acrodontium</taxon>
    </lineage>
</organism>
<feature type="domain" description="Telomerase activating protein Est1-like N-terminal" evidence="3">
    <location>
        <begin position="54"/>
        <end position="165"/>
    </location>
</feature>